<dbReference type="Proteomes" id="UP000016487">
    <property type="component" value="Unassembled WGS sequence"/>
</dbReference>
<gene>
    <name evidence="2" type="primary">pspE</name>
    <name evidence="2" type="ORF">PCIT_b1087</name>
</gene>
<dbReference type="EMBL" id="AHBZ03000027">
    <property type="protein sequence ID" value="KAF7764970.1"/>
    <property type="molecule type" value="Genomic_DNA"/>
</dbReference>
<dbReference type="Gene3D" id="3.40.250.10">
    <property type="entry name" value="Rhodanese-like domain"/>
    <property type="match status" value="1"/>
</dbReference>
<feature type="domain" description="Rhodanese" evidence="1">
    <location>
        <begin position="45"/>
        <end position="134"/>
    </location>
</feature>
<dbReference type="RefSeq" id="WP_010366471.1">
    <property type="nucleotide sequence ID" value="NZ_AHBZ03000027.1"/>
</dbReference>
<dbReference type="InterPro" id="IPR036873">
    <property type="entry name" value="Rhodanese-like_dom_sf"/>
</dbReference>
<evidence type="ECO:0000313" key="2">
    <source>
        <dbReference type="EMBL" id="KAF7764970.1"/>
    </source>
</evidence>
<dbReference type="PANTHER" id="PTHR43031">
    <property type="entry name" value="FAD-DEPENDENT OXIDOREDUCTASE"/>
    <property type="match status" value="1"/>
</dbReference>
<reference evidence="2" key="2">
    <citation type="submission" date="2015-03" db="EMBL/GenBank/DDBJ databases">
        <title>Genome sequence of Pseudoalteromonas citrea.</title>
        <authorList>
            <person name="Xie B.-B."/>
            <person name="Rong J.-C."/>
            <person name="Qin Q.-L."/>
            <person name="Zhang Y.-Z."/>
        </authorList>
    </citation>
    <scope>NUCLEOTIDE SEQUENCE</scope>
    <source>
        <strain evidence="2">DSM 8771</strain>
    </source>
</reference>
<dbReference type="PROSITE" id="PS50206">
    <property type="entry name" value="RHODANESE_3"/>
    <property type="match status" value="1"/>
</dbReference>
<comment type="caution">
    <text evidence="2">The sequence shown here is derived from an EMBL/GenBank/DDBJ whole genome shotgun (WGS) entry which is preliminary data.</text>
</comment>
<dbReference type="CDD" id="cd00158">
    <property type="entry name" value="RHOD"/>
    <property type="match status" value="1"/>
</dbReference>
<dbReference type="InterPro" id="IPR050229">
    <property type="entry name" value="GlpE_sulfurtransferase"/>
</dbReference>
<dbReference type="PANTHER" id="PTHR43031:SF1">
    <property type="entry name" value="PYRIDINE NUCLEOTIDE-DISULPHIDE OXIDOREDUCTASE"/>
    <property type="match status" value="1"/>
</dbReference>
<name>A0AAD4FQB6_9GAMM</name>
<organism evidence="2 3">
    <name type="scientific">Pseudoalteromonas citrea</name>
    <dbReference type="NCBI Taxonomy" id="43655"/>
    <lineage>
        <taxon>Bacteria</taxon>
        <taxon>Pseudomonadati</taxon>
        <taxon>Pseudomonadota</taxon>
        <taxon>Gammaproteobacteria</taxon>
        <taxon>Alteromonadales</taxon>
        <taxon>Pseudoalteromonadaceae</taxon>
        <taxon>Pseudoalteromonas</taxon>
    </lineage>
</organism>
<evidence type="ECO:0000313" key="3">
    <source>
        <dbReference type="Proteomes" id="UP000016487"/>
    </source>
</evidence>
<proteinExistence type="predicted"/>
<dbReference type="InterPro" id="IPR001763">
    <property type="entry name" value="Rhodanese-like_dom"/>
</dbReference>
<accession>A0AAD4FQB6</accession>
<dbReference type="Pfam" id="PF00581">
    <property type="entry name" value="Rhodanese"/>
    <property type="match status" value="1"/>
</dbReference>
<reference evidence="2" key="1">
    <citation type="journal article" date="2012" name="J. Bacteriol.">
        <title>Genome sequences of type strains of seven species of the marine bacterium Pseudoalteromonas.</title>
        <authorList>
            <person name="Xie B.B."/>
            <person name="Shu Y.L."/>
            <person name="Qin Q.L."/>
            <person name="Rong J.C."/>
            <person name="Zhang X.Y."/>
            <person name="Chen X.L."/>
            <person name="Shi M."/>
            <person name="He H.L."/>
            <person name="Zhou B.C."/>
            <person name="Zhang Y.Z."/>
        </authorList>
    </citation>
    <scope>NUCLEOTIDE SEQUENCE</scope>
    <source>
        <strain evidence="2">DSM 8771</strain>
    </source>
</reference>
<sequence length="138" mass="15473">MKLVTTKNWMLVLFGMLLFSLMVSTLVQANITQVSQQTLLRQQMSSTPFTVIDVRTAQEYNAGHIKGAINIPFDQIAQHQAQLNAKKGSTLLVYCRSGRRAAIFEKQLQKRGFDVKHLTGDMNGWLASELPIIKNAIP</sequence>
<protein>
    <submittedName>
        <fullName evidence="2">Phage shock protein E</fullName>
    </submittedName>
</protein>
<dbReference type="SMART" id="SM00450">
    <property type="entry name" value="RHOD"/>
    <property type="match status" value="1"/>
</dbReference>
<dbReference type="SUPFAM" id="SSF52821">
    <property type="entry name" value="Rhodanese/Cell cycle control phosphatase"/>
    <property type="match status" value="1"/>
</dbReference>
<evidence type="ECO:0000259" key="1">
    <source>
        <dbReference type="PROSITE" id="PS50206"/>
    </source>
</evidence>
<dbReference type="AlphaFoldDB" id="A0AAD4FQB6"/>